<dbReference type="RefSeq" id="WP_133983511.1">
    <property type="nucleotide sequence ID" value="NZ_SOCE01000002.1"/>
</dbReference>
<dbReference type="Proteomes" id="UP000295151">
    <property type="component" value="Unassembled WGS sequence"/>
</dbReference>
<sequence length="239" mass="24772">MANDSKPTIVLVHGAFAESGGWGPVVERLQGEGHTVIAAANPLRSVAYDAAQVRALVDTIDGPVVLVGHSYGGMVISKAGAGAENVTALVYVAGFAPEAGESAAALSSQFPGSSLGETLRPVPLPDGNQDMYVAQELYRGQFAADVPEETTRLMAATQRPITVAALNEPAEGLQAWASVPSFFLIAEADKNIPLAAHRFMAERAKGEVVSIEGASHAVFASQPAEVADLILRAARTGVQ</sequence>
<evidence type="ECO:0000313" key="2">
    <source>
        <dbReference type="EMBL" id="TDU83919.1"/>
    </source>
</evidence>
<dbReference type="InterPro" id="IPR029058">
    <property type="entry name" value="AB_hydrolase_fold"/>
</dbReference>
<dbReference type="AlphaFoldDB" id="A0A4R7SYB2"/>
<keyword evidence="3" id="KW-1185">Reference proteome</keyword>
<dbReference type="EMBL" id="SOCE01000002">
    <property type="protein sequence ID" value="TDU83919.1"/>
    <property type="molecule type" value="Genomic_DNA"/>
</dbReference>
<evidence type="ECO:0000259" key="1">
    <source>
        <dbReference type="Pfam" id="PF12697"/>
    </source>
</evidence>
<dbReference type="Pfam" id="PF12697">
    <property type="entry name" value="Abhydrolase_6"/>
    <property type="match status" value="1"/>
</dbReference>
<dbReference type="PANTHER" id="PTHR37017:SF11">
    <property type="entry name" value="ESTERASE_LIPASE_THIOESTERASE DOMAIN-CONTAINING PROTEIN"/>
    <property type="match status" value="1"/>
</dbReference>
<dbReference type="InterPro" id="IPR052897">
    <property type="entry name" value="Sec-Metab_Biosynth_Hydrolase"/>
</dbReference>
<dbReference type="PANTHER" id="PTHR37017">
    <property type="entry name" value="AB HYDROLASE-1 DOMAIN-CONTAINING PROTEIN-RELATED"/>
    <property type="match status" value="1"/>
</dbReference>
<name>A0A4R7SYB2_9ACTN</name>
<protein>
    <submittedName>
        <fullName evidence="2">Pimeloyl-ACP methyl ester carboxylesterase</fullName>
    </submittedName>
</protein>
<proteinExistence type="predicted"/>
<feature type="domain" description="AB hydrolase-1" evidence="1">
    <location>
        <begin position="9"/>
        <end position="228"/>
    </location>
</feature>
<accession>A0A4R7SYB2</accession>
<dbReference type="OrthoDB" id="64996at2"/>
<evidence type="ECO:0000313" key="3">
    <source>
        <dbReference type="Proteomes" id="UP000295151"/>
    </source>
</evidence>
<dbReference type="InterPro" id="IPR000073">
    <property type="entry name" value="AB_hydrolase_1"/>
</dbReference>
<gene>
    <name evidence="2" type="ORF">EV138_6383</name>
</gene>
<dbReference type="SUPFAM" id="SSF53474">
    <property type="entry name" value="alpha/beta-Hydrolases"/>
    <property type="match status" value="1"/>
</dbReference>
<comment type="caution">
    <text evidence="2">The sequence shown here is derived from an EMBL/GenBank/DDBJ whole genome shotgun (WGS) entry which is preliminary data.</text>
</comment>
<dbReference type="Gene3D" id="3.40.50.1820">
    <property type="entry name" value="alpha/beta hydrolase"/>
    <property type="match status" value="1"/>
</dbReference>
<organism evidence="2 3">
    <name type="scientific">Kribbella voronezhensis</name>
    <dbReference type="NCBI Taxonomy" id="2512212"/>
    <lineage>
        <taxon>Bacteria</taxon>
        <taxon>Bacillati</taxon>
        <taxon>Actinomycetota</taxon>
        <taxon>Actinomycetes</taxon>
        <taxon>Propionibacteriales</taxon>
        <taxon>Kribbellaceae</taxon>
        <taxon>Kribbella</taxon>
    </lineage>
</organism>
<dbReference type="GO" id="GO:0003824">
    <property type="term" value="F:catalytic activity"/>
    <property type="evidence" value="ECO:0007669"/>
    <property type="project" value="UniProtKB-ARBA"/>
</dbReference>
<reference evidence="2 3" key="1">
    <citation type="submission" date="2019-03" db="EMBL/GenBank/DDBJ databases">
        <title>Genomic Encyclopedia of Type Strains, Phase III (KMG-III): the genomes of soil and plant-associated and newly described type strains.</title>
        <authorList>
            <person name="Whitman W."/>
        </authorList>
    </citation>
    <scope>NUCLEOTIDE SEQUENCE [LARGE SCALE GENOMIC DNA]</scope>
    <source>
        <strain evidence="2 3">VKM Ac-2575</strain>
    </source>
</reference>